<dbReference type="SMART" id="SM00388">
    <property type="entry name" value="HisKA"/>
    <property type="match status" value="1"/>
</dbReference>
<organism evidence="10 11">
    <name type="scientific">Pseudomonas brassicacearum</name>
    <dbReference type="NCBI Taxonomy" id="930166"/>
    <lineage>
        <taxon>Bacteria</taxon>
        <taxon>Pseudomonadati</taxon>
        <taxon>Pseudomonadota</taxon>
        <taxon>Gammaproteobacteria</taxon>
        <taxon>Pseudomonadales</taxon>
        <taxon>Pseudomonadaceae</taxon>
        <taxon>Pseudomonas</taxon>
    </lineage>
</organism>
<feature type="modified residue" description="4-aspartylphosphate" evidence="6">
    <location>
        <position position="57"/>
    </location>
</feature>
<gene>
    <name evidence="10" type="ORF">BK658_25775</name>
</gene>
<dbReference type="InterPro" id="IPR003594">
    <property type="entry name" value="HATPase_dom"/>
</dbReference>
<evidence type="ECO:0000256" key="2">
    <source>
        <dbReference type="ARBA" id="ARBA00012438"/>
    </source>
</evidence>
<dbReference type="CDD" id="cd00075">
    <property type="entry name" value="HATPase"/>
    <property type="match status" value="1"/>
</dbReference>
<dbReference type="FunFam" id="3.30.565.10:FF:000006">
    <property type="entry name" value="Sensor histidine kinase WalK"/>
    <property type="match status" value="1"/>
</dbReference>
<dbReference type="Gene3D" id="1.10.287.130">
    <property type="match status" value="1"/>
</dbReference>
<dbReference type="SMART" id="SM00387">
    <property type="entry name" value="HATPase_c"/>
    <property type="match status" value="1"/>
</dbReference>
<dbReference type="SUPFAM" id="SSF55874">
    <property type="entry name" value="ATPase domain of HSP90 chaperone/DNA topoisomerase II/histidine kinase"/>
    <property type="match status" value="1"/>
</dbReference>
<dbReference type="Pfam" id="PF00512">
    <property type="entry name" value="HisKA"/>
    <property type="match status" value="1"/>
</dbReference>
<feature type="domain" description="Histidine kinase" evidence="8">
    <location>
        <begin position="175"/>
        <end position="395"/>
    </location>
</feature>
<dbReference type="InterPro" id="IPR001789">
    <property type="entry name" value="Sig_transdc_resp-reg_receiver"/>
</dbReference>
<evidence type="ECO:0000256" key="5">
    <source>
        <dbReference type="ARBA" id="ARBA00022777"/>
    </source>
</evidence>
<dbReference type="InterPro" id="IPR003661">
    <property type="entry name" value="HisK_dim/P_dom"/>
</dbReference>
<sequence length="396" mass="44627">MLSNIQAKLLIVDDLPENLLALEALITRENRTVHKALSADEALSLLLQHEFAIAILDVQMPGMNGFELAELMRGTEKTRSIPIIFVSAAGQESYYAFKGYESGAVDFLHKPLDIHAVKSKVNMFVDLYRQRKAMKLQVDALEQSRREQEALLKQLQATQSELEQAVRMRDDFMSIVAHEVRTPLNGLILETQLRKMHLARDNAAAFTLDKMHAMVDRDERQIKSLIRLIEDMLDVSRIRTGKLSIRPSRFDLTQLTGNLLQDFAPQVESAESSVTFVAPLPVEGNWDEFRIEQVVSNLLTNALRYGAKRPIEVRVYSQDGEARMEIRDQGIGISEENQKRIFQQFERVSAKTVVAGLGLGLFISEQIVAAHGGSITVESKINQGSLFRVCLPLKEN</sequence>
<protein>
    <recommendedName>
        <fullName evidence="2">histidine kinase</fullName>
        <ecNumber evidence="2">2.7.13.3</ecNumber>
    </recommendedName>
</protein>
<dbReference type="InterPro" id="IPR005467">
    <property type="entry name" value="His_kinase_dom"/>
</dbReference>
<dbReference type="Gene3D" id="3.30.565.10">
    <property type="entry name" value="Histidine kinase-like ATPase, C-terminal domain"/>
    <property type="match status" value="1"/>
</dbReference>
<dbReference type="EMBL" id="MOBI01000030">
    <property type="protein sequence ID" value="ROM90542.1"/>
    <property type="molecule type" value="Genomic_DNA"/>
</dbReference>
<evidence type="ECO:0000256" key="4">
    <source>
        <dbReference type="ARBA" id="ARBA00022679"/>
    </source>
</evidence>
<dbReference type="Pfam" id="PF00072">
    <property type="entry name" value="Response_reg"/>
    <property type="match status" value="1"/>
</dbReference>
<dbReference type="PANTHER" id="PTHR43547:SF2">
    <property type="entry name" value="HYBRID SIGNAL TRANSDUCTION HISTIDINE KINASE C"/>
    <property type="match status" value="1"/>
</dbReference>
<feature type="coiled-coil region" evidence="7">
    <location>
        <begin position="131"/>
        <end position="168"/>
    </location>
</feature>
<dbReference type="SUPFAM" id="SSF47384">
    <property type="entry name" value="Homodimeric domain of signal transducing histidine kinase"/>
    <property type="match status" value="1"/>
</dbReference>
<keyword evidence="4" id="KW-0808">Transferase</keyword>
<dbReference type="InterPro" id="IPR004358">
    <property type="entry name" value="Sig_transdc_His_kin-like_C"/>
</dbReference>
<reference evidence="10 11" key="1">
    <citation type="submission" date="2016-10" db="EMBL/GenBank/DDBJ databases">
        <title>Comparative genome analysis of multiple Pseudomonas spp. focuses on biocontrol and plant growth promoting traits.</title>
        <authorList>
            <person name="Tao X.-Y."/>
            <person name="Taylor C.G."/>
        </authorList>
    </citation>
    <scope>NUCLEOTIDE SEQUENCE [LARGE SCALE GENOMIC DNA]</scope>
    <source>
        <strain evidence="10 11">37D10</strain>
    </source>
</reference>
<dbReference type="InterPro" id="IPR011006">
    <property type="entry name" value="CheY-like_superfamily"/>
</dbReference>
<keyword evidence="3 6" id="KW-0597">Phosphoprotein</keyword>
<keyword evidence="7" id="KW-0175">Coiled coil</keyword>
<dbReference type="SUPFAM" id="SSF52172">
    <property type="entry name" value="CheY-like"/>
    <property type="match status" value="1"/>
</dbReference>
<dbReference type="GO" id="GO:0005886">
    <property type="term" value="C:plasma membrane"/>
    <property type="evidence" value="ECO:0007669"/>
    <property type="project" value="UniProtKB-ARBA"/>
</dbReference>
<evidence type="ECO:0000256" key="6">
    <source>
        <dbReference type="PROSITE-ProRule" id="PRU00169"/>
    </source>
</evidence>
<dbReference type="SMART" id="SM00448">
    <property type="entry name" value="REC"/>
    <property type="match status" value="1"/>
</dbReference>
<dbReference type="Proteomes" id="UP000284684">
    <property type="component" value="Unassembled WGS sequence"/>
</dbReference>
<dbReference type="CDD" id="cd00082">
    <property type="entry name" value="HisKA"/>
    <property type="match status" value="1"/>
</dbReference>
<dbReference type="AlphaFoldDB" id="A0A423GJL4"/>
<name>A0A423GJL4_9PSED</name>
<evidence type="ECO:0000256" key="1">
    <source>
        <dbReference type="ARBA" id="ARBA00000085"/>
    </source>
</evidence>
<dbReference type="PANTHER" id="PTHR43547">
    <property type="entry name" value="TWO-COMPONENT HISTIDINE KINASE"/>
    <property type="match status" value="1"/>
</dbReference>
<dbReference type="GO" id="GO:0000155">
    <property type="term" value="F:phosphorelay sensor kinase activity"/>
    <property type="evidence" value="ECO:0007669"/>
    <property type="project" value="InterPro"/>
</dbReference>
<comment type="caution">
    <text evidence="10">The sequence shown here is derived from an EMBL/GenBank/DDBJ whole genome shotgun (WGS) entry which is preliminary data.</text>
</comment>
<evidence type="ECO:0000313" key="10">
    <source>
        <dbReference type="EMBL" id="ROM90542.1"/>
    </source>
</evidence>
<dbReference type="PROSITE" id="PS50109">
    <property type="entry name" value="HIS_KIN"/>
    <property type="match status" value="1"/>
</dbReference>
<proteinExistence type="predicted"/>
<dbReference type="EC" id="2.7.13.3" evidence="2"/>
<evidence type="ECO:0000256" key="7">
    <source>
        <dbReference type="SAM" id="Coils"/>
    </source>
</evidence>
<dbReference type="RefSeq" id="WP_123584910.1">
    <property type="nucleotide sequence ID" value="NZ_MOBI01000030.1"/>
</dbReference>
<keyword evidence="5 10" id="KW-0418">Kinase</keyword>
<dbReference type="Pfam" id="PF02518">
    <property type="entry name" value="HATPase_c"/>
    <property type="match status" value="1"/>
</dbReference>
<evidence type="ECO:0000313" key="11">
    <source>
        <dbReference type="Proteomes" id="UP000284684"/>
    </source>
</evidence>
<comment type="catalytic activity">
    <reaction evidence="1">
        <text>ATP + protein L-histidine = ADP + protein N-phospho-L-histidine.</text>
        <dbReference type="EC" id="2.7.13.3"/>
    </reaction>
</comment>
<accession>A0A423GJL4</accession>
<dbReference type="PRINTS" id="PR00344">
    <property type="entry name" value="BCTRLSENSOR"/>
</dbReference>
<dbReference type="InterPro" id="IPR036097">
    <property type="entry name" value="HisK_dim/P_sf"/>
</dbReference>
<dbReference type="InterPro" id="IPR036890">
    <property type="entry name" value="HATPase_C_sf"/>
</dbReference>
<evidence type="ECO:0000259" key="9">
    <source>
        <dbReference type="PROSITE" id="PS50110"/>
    </source>
</evidence>
<evidence type="ECO:0000259" key="8">
    <source>
        <dbReference type="PROSITE" id="PS50109"/>
    </source>
</evidence>
<feature type="domain" description="Response regulatory" evidence="9">
    <location>
        <begin position="8"/>
        <end position="125"/>
    </location>
</feature>
<dbReference type="Gene3D" id="3.40.50.2300">
    <property type="match status" value="1"/>
</dbReference>
<dbReference type="PROSITE" id="PS50110">
    <property type="entry name" value="RESPONSE_REGULATORY"/>
    <property type="match status" value="1"/>
</dbReference>
<evidence type="ECO:0000256" key="3">
    <source>
        <dbReference type="ARBA" id="ARBA00022553"/>
    </source>
</evidence>